<gene>
    <name evidence="1" type="ordered locus">Amico_0911</name>
</gene>
<name>D5EEQ9_AMICL</name>
<evidence type="ECO:0000313" key="1">
    <source>
        <dbReference type="EMBL" id="ADE57041.1"/>
    </source>
</evidence>
<dbReference type="CDD" id="cd12953">
    <property type="entry name" value="MMP_TTHA0227"/>
    <property type="match status" value="1"/>
</dbReference>
<accession>D5EEQ9</accession>
<dbReference type="SUPFAM" id="SSF55486">
    <property type="entry name" value="Metalloproteases ('zincins'), catalytic domain"/>
    <property type="match status" value="1"/>
</dbReference>
<dbReference type="InterPro" id="IPR038555">
    <property type="entry name" value="Zincin_1_sf"/>
</dbReference>
<proteinExistence type="predicted"/>
<dbReference type="Pfam" id="PF06262">
    <property type="entry name" value="Zincin_1"/>
    <property type="match status" value="1"/>
</dbReference>
<dbReference type="STRING" id="572547.Amico_0911"/>
<sequence>MNINKFRETANNIMEGLPEELFKQLNGGIIVLDEKKEDGECLVMGEYVEDPFLGKTILLYYGSFVEDLEDASFKEWAEEIEDTIIHELRHHIESLAGVDYLSDEEKLEP</sequence>
<organism evidence="1 2">
    <name type="scientific">Aminobacterium colombiense (strain DSM 12261 / ALA-1)</name>
    <dbReference type="NCBI Taxonomy" id="572547"/>
    <lineage>
        <taxon>Bacteria</taxon>
        <taxon>Thermotogati</taxon>
        <taxon>Synergistota</taxon>
        <taxon>Synergistia</taxon>
        <taxon>Synergistales</taxon>
        <taxon>Aminobacteriaceae</taxon>
        <taxon>Aminobacterium</taxon>
    </lineage>
</organism>
<evidence type="ECO:0008006" key="3">
    <source>
        <dbReference type="Google" id="ProtNLM"/>
    </source>
</evidence>
<dbReference type="HOGENOM" id="CLU_160603_0_0_0"/>
<dbReference type="eggNOG" id="COG3824">
    <property type="taxonomic scope" value="Bacteria"/>
</dbReference>
<dbReference type="AlphaFoldDB" id="D5EEQ9"/>
<dbReference type="OrthoDB" id="5071at2"/>
<dbReference type="Gene3D" id="3.30.2010.20">
    <property type="match status" value="1"/>
</dbReference>
<dbReference type="KEGG" id="aco:Amico_0911"/>
<reference evidence="1 2" key="1">
    <citation type="journal article" date="2010" name="Stand. Genomic Sci.">
        <title>Complete genome sequence of Aminobacterium colombiense type strain (ALA-1).</title>
        <authorList>
            <person name="Chertkov O."/>
            <person name="Sikorski J."/>
            <person name="Brambilla E."/>
            <person name="Lapidus A."/>
            <person name="Copeland A."/>
            <person name="Glavina Del Rio T."/>
            <person name="Nolan M."/>
            <person name="Lucas S."/>
            <person name="Tice H."/>
            <person name="Cheng J.F."/>
            <person name="Han C."/>
            <person name="Detter J.C."/>
            <person name="Bruce D."/>
            <person name="Tapia R."/>
            <person name="Goodwin L."/>
            <person name="Pitluck S."/>
            <person name="Liolios K."/>
            <person name="Ivanova N."/>
            <person name="Mavromatis K."/>
            <person name="Ovchinnikova G."/>
            <person name="Pati A."/>
            <person name="Chen A."/>
            <person name="Palaniappan K."/>
            <person name="Land M."/>
            <person name="Hauser L."/>
            <person name="Chang Y.J."/>
            <person name="Jeffries C.D."/>
            <person name="Spring S."/>
            <person name="Rohde M."/>
            <person name="Goker M."/>
            <person name="Bristow J."/>
            <person name="Eisen J.A."/>
            <person name="Markowitz V."/>
            <person name="Hugenholtz P."/>
            <person name="Kyrpides N.C."/>
            <person name="Klenk H.P."/>
        </authorList>
    </citation>
    <scope>NUCLEOTIDE SEQUENCE [LARGE SCALE GENOMIC DNA]</scope>
    <source>
        <strain evidence="2">DSM 12261 / ALA-1</strain>
    </source>
</reference>
<dbReference type="Proteomes" id="UP000002366">
    <property type="component" value="Chromosome"/>
</dbReference>
<dbReference type="RefSeq" id="WP_013048304.1">
    <property type="nucleotide sequence ID" value="NC_014011.1"/>
</dbReference>
<dbReference type="InterPro" id="IPR010428">
    <property type="entry name" value="Zincin_1"/>
</dbReference>
<dbReference type="EMBL" id="CP001997">
    <property type="protein sequence ID" value="ADE57041.1"/>
    <property type="molecule type" value="Genomic_DNA"/>
</dbReference>
<keyword evidence="2" id="KW-1185">Reference proteome</keyword>
<protein>
    <recommendedName>
        <fullName evidence="3">Metallopeptidase family protein</fullName>
    </recommendedName>
</protein>
<evidence type="ECO:0000313" key="2">
    <source>
        <dbReference type="Proteomes" id="UP000002366"/>
    </source>
</evidence>